<feature type="compositionally biased region" description="Basic and acidic residues" evidence="1">
    <location>
        <begin position="1224"/>
        <end position="1234"/>
    </location>
</feature>
<feature type="compositionally biased region" description="Polar residues" evidence="1">
    <location>
        <begin position="1072"/>
        <end position="1082"/>
    </location>
</feature>
<feature type="region of interest" description="Disordered" evidence="1">
    <location>
        <begin position="682"/>
        <end position="926"/>
    </location>
</feature>
<feature type="compositionally biased region" description="Polar residues" evidence="1">
    <location>
        <begin position="819"/>
        <end position="840"/>
    </location>
</feature>
<dbReference type="EMBL" id="CP058936">
    <property type="protein sequence ID" value="QLI71523.1"/>
    <property type="molecule type" value="Genomic_DNA"/>
</dbReference>
<dbReference type="KEGG" id="mbrn:26244910"/>
<accession>A0A7D5Z4U2</accession>
<sequence>MAAETSSPAREPATSTRGRGRGGRGGRGRGRGGGRGASNAALSKSTTASRGRGGTRRGRVKNFSDSRVQAAYERQRDLKATYQAVAFALKPALQELAERSVEEMLQKPDCYKQAEEYQPIIQQLKDKLDNKLCACDRRLECDLNLAEHSFNADKYVAEQEFKNALSDVLEQFYESQENRLRILAALHSKDLPVDVEDDQYDYRVISDAELDNDFGIYECYKNGHLVPYPSRVAGTEMWRKARDPEASVATPRESSAAPTRGRGRGRGGAASGIKRRAVDQPDGQSTPKRSTRNVDDSQLLAPAPNAPAPMKGLLASAANVDKDPEGTPGEEESVPASPEPPLLNGNGSFTSRALSRQQAREKSPPLPKNIGEPDEHGVRTYSQRPSMREKGINSRILAPHVVWFEDWEIGFKDTSNDSTKGHTRAKRGKYLDTPNSNGIHFDHWCNAYDYSTTTPEDFDQELVKRYGVHPKYGIFLPTSTNGFEEPQPYVMPGKPVVYIANPSGRISHASRGFQSTTNQRRSEELPLREKMRANLRRFCKMAEVDSEDIDIAEFVRSNDSLRAKSLGTAEKEFNSRPQLSETTSEADEGESTPPQEPEKTDDGVADLSVLVYASAYVAAKDVTRAAPPTPKPARYDAIRDVFTDSKPDPAPAPANTGLGLNLLAELCDFELRPPGWDGHVERTSGVSVADSDLRTTIKHEEPPPISSFSHAPMNPRLSQEPSAPYTHNQQSDRVTLPPVKSVHDRSVHDRSAYPIPIPQGASHRTDYKPSAPAPPAPPISDYGSYYPPPGGSYPPGPREPHVSSGRPIEPGYNPRRLSSYGSETNQQPAYGSAYWTQQPSSAGLAGPPPVLPLAGVSAPPPAHQGYSLPPPPPSSRMPFSQSVGAEPLPPLRPPRPEESPYESNTRRDTHNSYYPPPRSYQRGYPLLEAHQPLLSLQPIHGERILPNPQQSNAPYMGSPPPPAGYASQIMSPTFANAQGLPGPLGQSPPGTPHGGPPSSIHRHRSTPSGSSDAGSNKYRKLQPAPVPAHRVWSNKPELKTIPYDHKETGSSAALPSSGPTQIRGWNDPGRPQVSNAASNQPKYTSIRFLTPQVLRKTLPALCPRNEPAHQPRPEAKMVTAPMPADPAELKNVSMYGFGAIPNLEASATPEEPLKRRLRPRKERIECIEAPDADVFIVNVRHRSNGGQRSSSIKLKPKPRRTPNRDHRSVKAKPGSKFLPIEILDSEKKAASSDT</sequence>
<feature type="region of interest" description="Disordered" evidence="1">
    <location>
        <begin position="1181"/>
        <end position="1234"/>
    </location>
</feature>
<feature type="region of interest" description="Disordered" evidence="1">
    <location>
        <begin position="1"/>
        <end position="62"/>
    </location>
</feature>
<feature type="compositionally biased region" description="Pro residues" evidence="1">
    <location>
        <begin position="858"/>
        <end position="875"/>
    </location>
</feature>
<feature type="compositionally biased region" description="Basic and acidic residues" evidence="1">
    <location>
        <begin position="691"/>
        <end position="702"/>
    </location>
</feature>
<feature type="compositionally biased region" description="Polar residues" evidence="1">
    <location>
        <begin position="345"/>
        <end position="357"/>
    </location>
</feature>
<name>A0A7D5Z4U2_9HYPO</name>
<feature type="region of interest" description="Disordered" evidence="1">
    <location>
        <begin position="508"/>
        <end position="528"/>
    </location>
</feature>
<organism evidence="2 3">
    <name type="scientific">Metarhizium brunneum</name>
    <dbReference type="NCBI Taxonomy" id="500148"/>
    <lineage>
        <taxon>Eukaryota</taxon>
        <taxon>Fungi</taxon>
        <taxon>Dikarya</taxon>
        <taxon>Ascomycota</taxon>
        <taxon>Pezizomycotina</taxon>
        <taxon>Sordariomycetes</taxon>
        <taxon>Hypocreomycetidae</taxon>
        <taxon>Hypocreales</taxon>
        <taxon>Clavicipitaceae</taxon>
        <taxon>Metarhizium</taxon>
    </lineage>
</organism>
<feature type="compositionally biased region" description="Basic and acidic residues" evidence="1">
    <location>
        <begin position="894"/>
        <end position="910"/>
    </location>
</feature>
<feature type="compositionally biased region" description="Polar residues" evidence="1">
    <location>
        <begin position="40"/>
        <end position="49"/>
    </location>
</feature>
<feature type="compositionally biased region" description="Basic and acidic residues" evidence="1">
    <location>
        <begin position="741"/>
        <end position="751"/>
    </location>
</feature>
<feature type="compositionally biased region" description="Pro residues" evidence="1">
    <location>
        <begin position="786"/>
        <end position="797"/>
    </location>
</feature>
<dbReference type="Proteomes" id="UP000510686">
    <property type="component" value="Chromosome 5"/>
</dbReference>
<feature type="region of interest" description="Disordered" evidence="1">
    <location>
        <begin position="567"/>
        <end position="603"/>
    </location>
</feature>
<evidence type="ECO:0000256" key="1">
    <source>
        <dbReference type="SAM" id="MobiDB-lite"/>
    </source>
</evidence>
<dbReference type="AlphaFoldDB" id="A0A7D5Z4U2"/>
<evidence type="ECO:0000313" key="2">
    <source>
        <dbReference type="EMBL" id="QLI71523.1"/>
    </source>
</evidence>
<keyword evidence="3" id="KW-1185">Reference proteome</keyword>
<feature type="region of interest" description="Disordered" evidence="1">
    <location>
        <begin position="242"/>
        <end position="388"/>
    </location>
</feature>
<feature type="compositionally biased region" description="Basic and acidic residues" evidence="1">
    <location>
        <begin position="1036"/>
        <end position="1048"/>
    </location>
</feature>
<feature type="compositionally biased region" description="Polar residues" evidence="1">
    <location>
        <begin position="716"/>
        <end position="733"/>
    </location>
</feature>
<proteinExistence type="predicted"/>
<feature type="region of interest" description="Disordered" evidence="1">
    <location>
        <begin position="938"/>
        <end position="1082"/>
    </location>
</feature>
<feature type="compositionally biased region" description="Polar residues" evidence="1">
    <location>
        <begin position="1"/>
        <end position="16"/>
    </location>
</feature>
<protein>
    <submittedName>
        <fullName evidence="2">Uncharacterized protein</fullName>
    </submittedName>
</protein>
<gene>
    <name evidence="2" type="ORF">G6M90_00g087220</name>
</gene>
<evidence type="ECO:0000313" key="3">
    <source>
        <dbReference type="Proteomes" id="UP000510686"/>
    </source>
</evidence>
<reference evidence="2 3" key="1">
    <citation type="submission" date="2020-07" db="EMBL/GenBank/DDBJ databases">
        <title>Telomere length de novo assembly of all 7 chromosomes of the fungus, Metarhizium brunneum, using a novel assembly pipeline.</title>
        <authorList>
            <person name="Saud z."/>
            <person name="Kortsinoglou A."/>
            <person name="Kouvelis V.N."/>
            <person name="Butt T.M."/>
        </authorList>
    </citation>
    <scope>NUCLEOTIDE SEQUENCE [LARGE SCALE GENOMIC DNA]</scope>
    <source>
        <strain evidence="2 3">4556</strain>
    </source>
</reference>
<feature type="compositionally biased region" description="Basic residues" evidence="1">
    <location>
        <begin position="18"/>
        <end position="32"/>
    </location>
</feature>
<feature type="compositionally biased region" description="Low complexity" evidence="1">
    <location>
        <begin position="978"/>
        <end position="988"/>
    </location>
</feature>
<dbReference type="RefSeq" id="XP_014542396.1">
    <property type="nucleotide sequence ID" value="XM_014686910.1"/>
</dbReference>
<dbReference type="OrthoDB" id="4188028at2759"/>
<feature type="compositionally biased region" description="Polar residues" evidence="1">
    <location>
        <begin position="1049"/>
        <end position="1060"/>
    </location>
</feature>
<dbReference type="GeneID" id="26244910"/>